<organism evidence="2 3">
    <name type="scientific">Streblomastix strix</name>
    <dbReference type="NCBI Taxonomy" id="222440"/>
    <lineage>
        <taxon>Eukaryota</taxon>
        <taxon>Metamonada</taxon>
        <taxon>Preaxostyla</taxon>
        <taxon>Oxymonadida</taxon>
        <taxon>Streblomastigidae</taxon>
        <taxon>Streblomastix</taxon>
    </lineage>
</organism>
<comment type="caution">
    <text evidence="2">The sequence shown here is derived from an EMBL/GenBank/DDBJ whole genome shotgun (WGS) entry which is preliminary data.</text>
</comment>
<keyword evidence="1" id="KW-0812">Transmembrane</keyword>
<dbReference type="AlphaFoldDB" id="A0A5J4WG13"/>
<feature type="transmembrane region" description="Helical" evidence="1">
    <location>
        <begin position="157"/>
        <end position="178"/>
    </location>
</feature>
<keyword evidence="1" id="KW-1133">Transmembrane helix</keyword>
<proteinExistence type="predicted"/>
<accession>A0A5J4WG13</accession>
<gene>
    <name evidence="2" type="ORF">EZS28_010622</name>
</gene>
<dbReference type="Proteomes" id="UP000324800">
    <property type="component" value="Unassembled WGS sequence"/>
</dbReference>
<evidence type="ECO:0000313" key="2">
    <source>
        <dbReference type="EMBL" id="KAA6393851.1"/>
    </source>
</evidence>
<name>A0A5J4WG13_9EUKA</name>
<keyword evidence="1" id="KW-0472">Membrane</keyword>
<sequence length="203" mass="23125">MGWPCIKIQKKALNATPEQLLYDLNSLSQLSPESLLIILLLDHSSKLVISRLSTLLIVKRFNFNNMLGRNRCMGRGDVRVSYEVYYKSHPKGDYCSTSTLEDPFLIPILGDILSSVSLSVTVYECRYYGIMLLVYSQNVELLFLLDLEPDLVLIFDYSSFCDLLNISIHILIAIFFLVSKILMHNFHLSQGLHLMCNKGAIVK</sequence>
<dbReference type="EMBL" id="SNRW01002120">
    <property type="protein sequence ID" value="KAA6393851.1"/>
    <property type="molecule type" value="Genomic_DNA"/>
</dbReference>
<protein>
    <submittedName>
        <fullName evidence="2">Uncharacterized protein</fullName>
    </submittedName>
</protein>
<reference evidence="2 3" key="1">
    <citation type="submission" date="2019-03" db="EMBL/GenBank/DDBJ databases">
        <title>Single cell metagenomics reveals metabolic interactions within the superorganism composed of flagellate Streblomastix strix and complex community of Bacteroidetes bacteria on its surface.</title>
        <authorList>
            <person name="Treitli S.C."/>
            <person name="Kolisko M."/>
            <person name="Husnik F."/>
            <person name="Keeling P."/>
            <person name="Hampl V."/>
        </authorList>
    </citation>
    <scope>NUCLEOTIDE SEQUENCE [LARGE SCALE GENOMIC DNA]</scope>
    <source>
        <strain evidence="2">ST1C</strain>
    </source>
</reference>
<evidence type="ECO:0000256" key="1">
    <source>
        <dbReference type="SAM" id="Phobius"/>
    </source>
</evidence>
<evidence type="ECO:0000313" key="3">
    <source>
        <dbReference type="Proteomes" id="UP000324800"/>
    </source>
</evidence>